<dbReference type="GO" id="GO:0003700">
    <property type="term" value="F:DNA-binding transcription factor activity"/>
    <property type="evidence" value="ECO:0007669"/>
    <property type="project" value="TreeGrafter"/>
</dbReference>
<sequence>MSRGGEPHGACHLLGDRSFAGTELDAAAPPRPPAYPIASVDNALRLLLLFRDRQVLRLSEASELLGVGRSTTHRLLAMLQFHGFVVQDPDTRTYMAGPALRDARPAAAQKAGLRSRARPFLELLSGRLGSTAHLCVLEGASVVFVDSVESAKPTRIGSRIGVALPAHCTSAGKALLAQLPPEVLSTVLHGEQLVALTPSSIRSLHELEVALAETRRRGYATNFAESEADVGAVAVAVPVGPAQLRSALAVSAPAERLGPADADAVVDVLGRVARALGDRLTG</sequence>
<dbReference type="SUPFAM" id="SSF55781">
    <property type="entry name" value="GAF domain-like"/>
    <property type="match status" value="1"/>
</dbReference>
<evidence type="ECO:0000313" key="7">
    <source>
        <dbReference type="Proteomes" id="UP000008229"/>
    </source>
</evidence>
<name>D3FAQ1_CONWI</name>
<dbReference type="InterPro" id="IPR005471">
    <property type="entry name" value="Tscrpt_reg_IclR_N"/>
</dbReference>
<dbReference type="InterPro" id="IPR036390">
    <property type="entry name" value="WH_DNA-bd_sf"/>
</dbReference>
<keyword evidence="7" id="KW-1185">Reference proteome</keyword>
<evidence type="ECO:0000313" key="6">
    <source>
        <dbReference type="EMBL" id="ADB51214.1"/>
    </source>
</evidence>
<protein>
    <submittedName>
        <fullName evidence="6">Transcriptional regulator, IclR family</fullName>
    </submittedName>
</protein>
<dbReference type="PROSITE" id="PS51077">
    <property type="entry name" value="HTH_ICLR"/>
    <property type="match status" value="1"/>
</dbReference>
<proteinExistence type="predicted"/>
<evidence type="ECO:0000256" key="3">
    <source>
        <dbReference type="ARBA" id="ARBA00023163"/>
    </source>
</evidence>
<dbReference type="InterPro" id="IPR029016">
    <property type="entry name" value="GAF-like_dom_sf"/>
</dbReference>
<dbReference type="GO" id="GO:0003677">
    <property type="term" value="F:DNA binding"/>
    <property type="evidence" value="ECO:0007669"/>
    <property type="project" value="UniProtKB-KW"/>
</dbReference>
<evidence type="ECO:0000259" key="5">
    <source>
        <dbReference type="PROSITE" id="PS51078"/>
    </source>
</evidence>
<dbReference type="RefSeq" id="WP_012934265.1">
    <property type="nucleotide sequence ID" value="NC_013739.1"/>
</dbReference>
<dbReference type="Pfam" id="PF09339">
    <property type="entry name" value="HTH_IclR"/>
    <property type="match status" value="1"/>
</dbReference>
<dbReference type="KEGG" id="cwo:Cwoe_2795"/>
<dbReference type="SMART" id="SM00346">
    <property type="entry name" value="HTH_ICLR"/>
    <property type="match status" value="1"/>
</dbReference>
<dbReference type="SUPFAM" id="SSF46785">
    <property type="entry name" value="Winged helix' DNA-binding domain"/>
    <property type="match status" value="1"/>
</dbReference>
<dbReference type="OrthoDB" id="8479143at2"/>
<dbReference type="HOGENOM" id="CLU_062618_6_4_11"/>
<feature type="domain" description="HTH iclR-type" evidence="4">
    <location>
        <begin position="37"/>
        <end position="98"/>
    </location>
</feature>
<evidence type="ECO:0000256" key="1">
    <source>
        <dbReference type="ARBA" id="ARBA00023015"/>
    </source>
</evidence>
<dbReference type="PANTHER" id="PTHR30136">
    <property type="entry name" value="HELIX-TURN-HELIX TRANSCRIPTIONAL REGULATOR, ICLR FAMILY"/>
    <property type="match status" value="1"/>
</dbReference>
<dbReference type="eggNOG" id="COG1414">
    <property type="taxonomic scope" value="Bacteria"/>
</dbReference>
<keyword evidence="3" id="KW-0804">Transcription</keyword>
<dbReference type="PROSITE" id="PS51078">
    <property type="entry name" value="ICLR_ED"/>
    <property type="match status" value="1"/>
</dbReference>
<reference evidence="6 7" key="1">
    <citation type="journal article" date="2010" name="Stand. Genomic Sci.">
        <title>Complete genome sequence of Conexibacter woesei type strain (ID131577).</title>
        <authorList>
            <person name="Pukall R."/>
            <person name="Lapidus A."/>
            <person name="Glavina Del Rio T."/>
            <person name="Copeland A."/>
            <person name="Tice H."/>
            <person name="Cheng J.-F."/>
            <person name="Lucas S."/>
            <person name="Chen F."/>
            <person name="Nolan M."/>
            <person name="Bruce D."/>
            <person name="Goodwin L."/>
            <person name="Pitluck S."/>
            <person name="Mavromatis K."/>
            <person name="Ivanova N."/>
            <person name="Ovchinnikova G."/>
            <person name="Pati A."/>
            <person name="Chen A."/>
            <person name="Palaniappan K."/>
            <person name="Land M."/>
            <person name="Hauser L."/>
            <person name="Chang Y.-J."/>
            <person name="Jeffries C.D."/>
            <person name="Chain P."/>
            <person name="Meincke L."/>
            <person name="Sims D."/>
            <person name="Brettin T."/>
            <person name="Detter J.C."/>
            <person name="Rohde M."/>
            <person name="Goeker M."/>
            <person name="Bristow J."/>
            <person name="Eisen J.A."/>
            <person name="Markowitz V."/>
            <person name="Kyrpides N.C."/>
            <person name="Klenk H.-P."/>
            <person name="Hugenholtz P."/>
        </authorList>
    </citation>
    <scope>NUCLEOTIDE SEQUENCE [LARGE SCALE GENOMIC DNA]</scope>
    <source>
        <strain evidence="7">DSM 14684 / CIP 108061 / JCM 11494 / NBRC 100937 / ID131577</strain>
    </source>
</reference>
<dbReference type="GO" id="GO:0045892">
    <property type="term" value="P:negative regulation of DNA-templated transcription"/>
    <property type="evidence" value="ECO:0007669"/>
    <property type="project" value="TreeGrafter"/>
</dbReference>
<dbReference type="InterPro" id="IPR050707">
    <property type="entry name" value="HTH_MetabolicPath_Reg"/>
</dbReference>
<gene>
    <name evidence="6" type="ordered locus">Cwoe_2795</name>
</gene>
<dbReference type="InterPro" id="IPR014757">
    <property type="entry name" value="Tscrpt_reg_IclR_C"/>
</dbReference>
<dbReference type="Gene3D" id="1.10.10.10">
    <property type="entry name" value="Winged helix-like DNA-binding domain superfamily/Winged helix DNA-binding domain"/>
    <property type="match status" value="1"/>
</dbReference>
<feature type="domain" description="IclR-ED" evidence="5">
    <location>
        <begin position="99"/>
        <end position="282"/>
    </location>
</feature>
<dbReference type="STRING" id="469383.Cwoe_2795"/>
<evidence type="ECO:0000259" key="4">
    <source>
        <dbReference type="PROSITE" id="PS51077"/>
    </source>
</evidence>
<organism evidence="6 7">
    <name type="scientific">Conexibacter woesei (strain DSM 14684 / CCUG 47730 / CIP 108061 / JCM 11494 / NBRC 100937 / ID131577)</name>
    <dbReference type="NCBI Taxonomy" id="469383"/>
    <lineage>
        <taxon>Bacteria</taxon>
        <taxon>Bacillati</taxon>
        <taxon>Actinomycetota</taxon>
        <taxon>Thermoleophilia</taxon>
        <taxon>Solirubrobacterales</taxon>
        <taxon>Conexibacteraceae</taxon>
        <taxon>Conexibacter</taxon>
    </lineage>
</organism>
<evidence type="ECO:0000256" key="2">
    <source>
        <dbReference type="ARBA" id="ARBA00023125"/>
    </source>
</evidence>
<accession>D3FAQ1</accession>
<dbReference type="InterPro" id="IPR036388">
    <property type="entry name" value="WH-like_DNA-bd_sf"/>
</dbReference>
<dbReference type="AlphaFoldDB" id="D3FAQ1"/>
<dbReference type="Gene3D" id="3.30.450.40">
    <property type="match status" value="1"/>
</dbReference>
<dbReference type="EMBL" id="CP001854">
    <property type="protein sequence ID" value="ADB51214.1"/>
    <property type="molecule type" value="Genomic_DNA"/>
</dbReference>
<keyword evidence="2" id="KW-0238">DNA-binding</keyword>
<reference evidence="7" key="2">
    <citation type="submission" date="2010-01" db="EMBL/GenBank/DDBJ databases">
        <title>The complete genome of Conexibacter woesei DSM 14684.</title>
        <authorList>
            <consortium name="US DOE Joint Genome Institute (JGI-PGF)"/>
            <person name="Lucas S."/>
            <person name="Copeland A."/>
            <person name="Lapidus A."/>
            <person name="Glavina del Rio T."/>
            <person name="Dalin E."/>
            <person name="Tice H."/>
            <person name="Bruce D."/>
            <person name="Goodwin L."/>
            <person name="Pitluck S."/>
            <person name="Kyrpides N."/>
            <person name="Mavromatis K."/>
            <person name="Ivanova N."/>
            <person name="Mikhailova N."/>
            <person name="Chertkov O."/>
            <person name="Brettin T."/>
            <person name="Detter J.C."/>
            <person name="Han C."/>
            <person name="Larimer F."/>
            <person name="Land M."/>
            <person name="Hauser L."/>
            <person name="Markowitz V."/>
            <person name="Cheng J.-F."/>
            <person name="Hugenholtz P."/>
            <person name="Woyke T."/>
            <person name="Wu D."/>
            <person name="Pukall R."/>
            <person name="Steenblock K."/>
            <person name="Schneider S."/>
            <person name="Klenk H.-P."/>
            <person name="Eisen J.A."/>
        </authorList>
    </citation>
    <scope>NUCLEOTIDE SEQUENCE [LARGE SCALE GENOMIC DNA]</scope>
    <source>
        <strain evidence="7">DSM 14684 / CIP 108061 / JCM 11494 / NBRC 100937 / ID131577</strain>
    </source>
</reference>
<keyword evidence="1" id="KW-0805">Transcription regulation</keyword>
<dbReference type="Proteomes" id="UP000008229">
    <property type="component" value="Chromosome"/>
</dbReference>
<dbReference type="PANTHER" id="PTHR30136:SF24">
    <property type="entry name" value="HTH-TYPE TRANSCRIPTIONAL REPRESSOR ALLR"/>
    <property type="match status" value="1"/>
</dbReference>
<dbReference type="Pfam" id="PF01614">
    <property type="entry name" value="IclR_C"/>
    <property type="match status" value="1"/>
</dbReference>